<protein>
    <submittedName>
        <fullName evidence="1">Uncharacterized protein</fullName>
    </submittedName>
</protein>
<keyword evidence="2" id="KW-1185">Reference proteome</keyword>
<organism evidence="1 2">
    <name type="scientific">Manganibacter manganicus</name>
    <dbReference type="NCBI Taxonomy" id="1873176"/>
    <lineage>
        <taxon>Bacteria</taxon>
        <taxon>Pseudomonadati</taxon>
        <taxon>Pseudomonadota</taxon>
        <taxon>Alphaproteobacteria</taxon>
        <taxon>Hyphomicrobiales</taxon>
        <taxon>Phyllobacteriaceae</taxon>
        <taxon>Manganibacter</taxon>
    </lineage>
</organism>
<proteinExistence type="predicted"/>
<sequence>MDLRFKDELARMPDLRHRLRRLRWFRSTFRANASAITATYGVGYKIDESRLTAAFLDWIETLETDKRLASVDRADFIIFAAGMVLCELIRRNPATAVLHEDARPEAPQSLVTAEIIKFWPEGFLYTNYCVAVVAAVHEQEFDQAPALDKCADDLRVWWSYRENVREMPAYAVAFLDRFLGGEPNWIAPAHATSRSAMQRALNGLTPDKPTIGAANP</sequence>
<name>A0A1V8RVZ5_9HYPH</name>
<evidence type="ECO:0000313" key="1">
    <source>
        <dbReference type="EMBL" id="OQM77284.1"/>
    </source>
</evidence>
<dbReference type="STRING" id="1873176.BFN67_00050"/>
<gene>
    <name evidence="1" type="ORF">BFN67_00050</name>
</gene>
<comment type="caution">
    <text evidence="1">The sequence shown here is derived from an EMBL/GenBank/DDBJ whole genome shotgun (WGS) entry which is preliminary data.</text>
</comment>
<dbReference type="AlphaFoldDB" id="A0A1V8RVZ5"/>
<dbReference type="EMBL" id="MDET01000001">
    <property type="protein sequence ID" value="OQM77284.1"/>
    <property type="molecule type" value="Genomic_DNA"/>
</dbReference>
<reference evidence="1 2" key="1">
    <citation type="journal article" date="2016" name="Int. J. Syst. Evol. Microbiol.">
        <title>Pseudaminobacter manganicus sp. nov., isolated from sludge of a manganese mine.</title>
        <authorList>
            <person name="Li J."/>
            <person name="Huang J."/>
            <person name="Liao S."/>
            <person name="Wang G."/>
        </authorList>
    </citation>
    <scope>NUCLEOTIDE SEQUENCE [LARGE SCALE GENOMIC DNA]</scope>
    <source>
        <strain evidence="1 2">JH-7</strain>
    </source>
</reference>
<evidence type="ECO:0000313" key="2">
    <source>
        <dbReference type="Proteomes" id="UP000191905"/>
    </source>
</evidence>
<accession>A0A1V8RVZ5</accession>
<dbReference type="OrthoDB" id="7764972at2"/>
<dbReference type="Proteomes" id="UP000191905">
    <property type="component" value="Unassembled WGS sequence"/>
</dbReference>
<dbReference type="RefSeq" id="WP_080917900.1">
    <property type="nucleotide sequence ID" value="NZ_MDET01000001.1"/>
</dbReference>